<dbReference type="InterPro" id="IPR000560">
    <property type="entry name" value="His_Pase_clade-2"/>
</dbReference>
<dbReference type="InterPro" id="IPR029033">
    <property type="entry name" value="His_PPase_superfam"/>
</dbReference>
<gene>
    <name evidence="7" type="ORF">Zmor_022111</name>
</gene>
<evidence type="ECO:0000256" key="1">
    <source>
        <dbReference type="ARBA" id="ARBA00005375"/>
    </source>
</evidence>
<dbReference type="Pfam" id="PF00328">
    <property type="entry name" value="His_Phos_2"/>
    <property type="match status" value="1"/>
</dbReference>
<dbReference type="AlphaFoldDB" id="A0AA38HJJ2"/>
<dbReference type="EMBL" id="JALNTZ010000689">
    <property type="protein sequence ID" value="KAJ3632090.1"/>
    <property type="molecule type" value="Genomic_DNA"/>
</dbReference>
<keyword evidence="6" id="KW-0472">Membrane</keyword>
<dbReference type="Gene3D" id="3.40.50.1240">
    <property type="entry name" value="Phosphoglycerate mutase-like"/>
    <property type="match status" value="1"/>
</dbReference>
<comment type="similarity">
    <text evidence="1">Belongs to the histidine acid phosphatase family.</text>
</comment>
<evidence type="ECO:0000313" key="8">
    <source>
        <dbReference type="Proteomes" id="UP001168821"/>
    </source>
</evidence>
<dbReference type="SUPFAM" id="SSF53254">
    <property type="entry name" value="Phosphoglycerate mutase-like"/>
    <property type="match status" value="1"/>
</dbReference>
<keyword evidence="8" id="KW-1185">Reference proteome</keyword>
<comment type="caution">
    <text evidence="7">The sequence shown here is derived from an EMBL/GenBank/DDBJ whole genome shotgun (WGS) entry which is preliminary data.</text>
</comment>
<name>A0AA38HJJ2_9CUCU</name>
<dbReference type="PANTHER" id="PTHR11567">
    <property type="entry name" value="ACID PHOSPHATASE-RELATED"/>
    <property type="match status" value="1"/>
</dbReference>
<dbReference type="Proteomes" id="UP001168821">
    <property type="component" value="Unassembled WGS sequence"/>
</dbReference>
<reference evidence="7" key="1">
    <citation type="journal article" date="2023" name="G3 (Bethesda)">
        <title>Whole genome assemblies of Zophobas morio and Tenebrio molitor.</title>
        <authorList>
            <person name="Kaur S."/>
            <person name="Stinson S.A."/>
            <person name="diCenzo G.C."/>
        </authorList>
    </citation>
    <scope>NUCLEOTIDE SEQUENCE</scope>
    <source>
        <strain evidence="7">QUZm001</strain>
    </source>
</reference>
<accession>A0AA38HJJ2</accession>
<dbReference type="PANTHER" id="PTHR11567:SF110">
    <property type="entry name" value="2-PHOSPHOXYLOSE PHOSPHATASE 1"/>
    <property type="match status" value="1"/>
</dbReference>
<evidence type="ECO:0000256" key="6">
    <source>
        <dbReference type="SAM" id="Phobius"/>
    </source>
</evidence>
<dbReference type="InterPro" id="IPR050645">
    <property type="entry name" value="Histidine_acid_phosphatase"/>
</dbReference>
<protein>
    <recommendedName>
        <fullName evidence="4">2-phosphoxylose phosphatase 1</fullName>
    </recommendedName>
    <alternativeName>
        <fullName evidence="5">Acid phosphatase-like protein 2</fullName>
    </alternativeName>
</protein>
<evidence type="ECO:0000256" key="5">
    <source>
        <dbReference type="ARBA" id="ARBA00041499"/>
    </source>
</evidence>
<keyword evidence="6" id="KW-0812">Transmembrane</keyword>
<sequence>MLLYYNYPSLEERSRVAFGIILKEWYDRWKLVVNGGNNPFHKLAVYSGHDFGILALLAALGFKKNISWPAYSSVVQLELYQNAHQIDSQFYLRLIYNGKEETLPFCENFSIINYNSGKLCPWARVVHYLDIITPENITTECGSDPPQLQFVVYVVGIVVIFMMGWIFGWTYALLGKLYFSEKK</sequence>
<evidence type="ECO:0000313" key="7">
    <source>
        <dbReference type="EMBL" id="KAJ3632090.1"/>
    </source>
</evidence>
<keyword evidence="6" id="KW-1133">Transmembrane helix</keyword>
<keyword evidence="2" id="KW-0378">Hydrolase</keyword>
<evidence type="ECO:0000256" key="4">
    <source>
        <dbReference type="ARBA" id="ARBA00040357"/>
    </source>
</evidence>
<evidence type="ECO:0000256" key="3">
    <source>
        <dbReference type="ARBA" id="ARBA00036311"/>
    </source>
</evidence>
<evidence type="ECO:0000256" key="2">
    <source>
        <dbReference type="ARBA" id="ARBA00022801"/>
    </source>
</evidence>
<organism evidence="7 8">
    <name type="scientific">Zophobas morio</name>
    <dbReference type="NCBI Taxonomy" id="2755281"/>
    <lineage>
        <taxon>Eukaryota</taxon>
        <taxon>Metazoa</taxon>
        <taxon>Ecdysozoa</taxon>
        <taxon>Arthropoda</taxon>
        <taxon>Hexapoda</taxon>
        <taxon>Insecta</taxon>
        <taxon>Pterygota</taxon>
        <taxon>Neoptera</taxon>
        <taxon>Endopterygota</taxon>
        <taxon>Coleoptera</taxon>
        <taxon>Polyphaga</taxon>
        <taxon>Cucujiformia</taxon>
        <taxon>Tenebrionidae</taxon>
        <taxon>Zophobas</taxon>
    </lineage>
</organism>
<proteinExistence type="inferred from homology"/>
<feature type="transmembrane region" description="Helical" evidence="6">
    <location>
        <begin position="150"/>
        <end position="174"/>
    </location>
</feature>
<comment type="catalytic activity">
    <reaction evidence="3">
        <text>3-O-[beta-D-GlcA-(1-&gt;3)-beta-D-Gal-(1-&gt;3)-beta-D-Gal-(1-&gt;4)-beta-D-2-O-P-Xyl]-L-seryl-[protein] + H2O = 3-O-(beta-D-GlcA-(1-&gt;3)-beta-D-Gal-(1-&gt;3)-beta-D-Gal-(1-&gt;4)-beta-D-Xyl)-L-seryl-[protein] + phosphate</text>
        <dbReference type="Rhea" id="RHEA:56512"/>
        <dbReference type="Rhea" id="RHEA-COMP:12573"/>
        <dbReference type="Rhea" id="RHEA-COMP:14559"/>
        <dbReference type="ChEBI" id="CHEBI:15377"/>
        <dbReference type="ChEBI" id="CHEBI:43474"/>
        <dbReference type="ChEBI" id="CHEBI:132093"/>
        <dbReference type="ChEBI" id="CHEBI:140495"/>
    </reaction>
</comment>
<dbReference type="GO" id="GO:0016791">
    <property type="term" value="F:phosphatase activity"/>
    <property type="evidence" value="ECO:0007669"/>
    <property type="project" value="TreeGrafter"/>
</dbReference>